<reference evidence="2 3" key="2">
    <citation type="submission" date="2019-09" db="EMBL/GenBank/DDBJ databases">
        <authorList>
            <person name="Jin C."/>
        </authorList>
    </citation>
    <scope>NUCLEOTIDE SEQUENCE [LARGE SCALE GENOMIC DNA]</scope>
    <source>
        <strain evidence="2 3">BN140078</strain>
    </source>
</reference>
<keyword evidence="3" id="KW-1185">Reference proteome</keyword>
<dbReference type="AlphaFoldDB" id="A0A5B2VJ85"/>
<protein>
    <submittedName>
        <fullName evidence="2">Uncharacterized protein</fullName>
    </submittedName>
</protein>
<feature type="transmembrane region" description="Helical" evidence="1">
    <location>
        <begin position="227"/>
        <end position="246"/>
    </location>
</feature>
<dbReference type="EMBL" id="VUOC01000004">
    <property type="protein sequence ID" value="KAA2238974.1"/>
    <property type="molecule type" value="Genomic_DNA"/>
</dbReference>
<sequence length="255" mass="28955">MGQRTYLSKITPKKAATLFEANNFLPFFWLTLIRAEHLAQVEPAMREMYEMAEDEEAFEKYQDENTLDAANINISKKDAIANMQGALPLISVGYPEWLPLYQDFIAYIDKFVEAEDRLALDIYALSAFTDIDDYITGLREDLQAIANHEPAKVTGYFADGQSIILTGYVTHEASQFSGQSPQYKKAIKQPVQRPASKPLPVPKAILMTVIAIALLYVPYRGYLKEGWSFTVVCMIAALLAFVYYSIKQLWRAIRK</sequence>
<organism evidence="2 3">
    <name type="scientific">Chitinophaga agrisoli</name>
    <dbReference type="NCBI Taxonomy" id="2607653"/>
    <lineage>
        <taxon>Bacteria</taxon>
        <taxon>Pseudomonadati</taxon>
        <taxon>Bacteroidota</taxon>
        <taxon>Chitinophagia</taxon>
        <taxon>Chitinophagales</taxon>
        <taxon>Chitinophagaceae</taxon>
        <taxon>Chitinophaga</taxon>
    </lineage>
</organism>
<accession>A0A5B2VJ85</accession>
<name>A0A5B2VJ85_9BACT</name>
<reference evidence="2 3" key="1">
    <citation type="submission" date="2019-09" db="EMBL/GenBank/DDBJ databases">
        <title>Chitinophaga ginsengihumi sp. nov., isolated from soil of ginseng rhizosphere.</title>
        <authorList>
            <person name="Lee J."/>
        </authorList>
    </citation>
    <scope>NUCLEOTIDE SEQUENCE [LARGE SCALE GENOMIC DNA]</scope>
    <source>
        <strain evidence="2 3">BN140078</strain>
    </source>
</reference>
<keyword evidence="1" id="KW-0472">Membrane</keyword>
<evidence type="ECO:0000313" key="3">
    <source>
        <dbReference type="Proteomes" id="UP000324611"/>
    </source>
</evidence>
<keyword evidence="1" id="KW-1133">Transmembrane helix</keyword>
<proteinExistence type="predicted"/>
<feature type="transmembrane region" description="Helical" evidence="1">
    <location>
        <begin position="204"/>
        <end position="221"/>
    </location>
</feature>
<comment type="caution">
    <text evidence="2">The sequence shown here is derived from an EMBL/GenBank/DDBJ whole genome shotgun (WGS) entry which is preliminary data.</text>
</comment>
<gene>
    <name evidence="2" type="ORF">F0L74_22430</name>
</gene>
<dbReference type="RefSeq" id="WP_149840153.1">
    <property type="nucleotide sequence ID" value="NZ_VUOC01000004.1"/>
</dbReference>
<evidence type="ECO:0000256" key="1">
    <source>
        <dbReference type="SAM" id="Phobius"/>
    </source>
</evidence>
<evidence type="ECO:0000313" key="2">
    <source>
        <dbReference type="EMBL" id="KAA2238974.1"/>
    </source>
</evidence>
<keyword evidence="1" id="KW-0812">Transmembrane</keyword>
<dbReference type="Proteomes" id="UP000324611">
    <property type="component" value="Unassembled WGS sequence"/>
</dbReference>